<feature type="transmembrane region" description="Helical" evidence="8">
    <location>
        <begin position="27"/>
        <end position="45"/>
    </location>
</feature>
<evidence type="ECO:0000256" key="6">
    <source>
        <dbReference type="ARBA" id="ARBA00022989"/>
    </source>
</evidence>
<dbReference type="AlphaFoldDB" id="A0A6J6V7B1"/>
<keyword evidence="2" id="KW-1003">Cell membrane</keyword>
<dbReference type="GO" id="GO:0009425">
    <property type="term" value="C:bacterial-type flagellum basal body"/>
    <property type="evidence" value="ECO:0007669"/>
    <property type="project" value="InterPro"/>
</dbReference>
<protein>
    <submittedName>
        <fullName evidence="9">Unannotated protein</fullName>
    </submittedName>
</protein>
<keyword evidence="3" id="KW-0145">Chemotaxis</keyword>
<dbReference type="InterPro" id="IPR005503">
    <property type="entry name" value="FliL"/>
</dbReference>
<organism evidence="9">
    <name type="scientific">freshwater metagenome</name>
    <dbReference type="NCBI Taxonomy" id="449393"/>
    <lineage>
        <taxon>unclassified sequences</taxon>
        <taxon>metagenomes</taxon>
        <taxon>ecological metagenomes</taxon>
    </lineage>
</organism>
<keyword evidence="6 8" id="KW-1133">Transmembrane helix</keyword>
<dbReference type="GO" id="GO:0006935">
    <property type="term" value="P:chemotaxis"/>
    <property type="evidence" value="ECO:0007669"/>
    <property type="project" value="UniProtKB-KW"/>
</dbReference>
<sequence length="149" mass="16100">MATTSATTTPSPMQEKVTKPAGGRKKVLVPILAVLAIAGGGYWFLLRPAPEPSEPEPGEVLALEAIQVNLKAGHYLRVGIALQMSAEVVEELDGSKALDALIDVYTGEKVAGLAEPERREELRGVLVDRVVKLYENEVLDVYVTEFVTQ</sequence>
<proteinExistence type="predicted"/>
<keyword evidence="7 8" id="KW-0472">Membrane</keyword>
<evidence type="ECO:0000256" key="5">
    <source>
        <dbReference type="ARBA" id="ARBA00022779"/>
    </source>
</evidence>
<dbReference type="GO" id="GO:0071973">
    <property type="term" value="P:bacterial-type flagellum-dependent cell motility"/>
    <property type="evidence" value="ECO:0007669"/>
    <property type="project" value="InterPro"/>
</dbReference>
<name>A0A6J6V7B1_9ZZZZ</name>
<comment type="subcellular location">
    <subcellularLocation>
        <location evidence="1">Cell membrane</location>
        <topology evidence="1">Single-pass membrane protein</topology>
    </subcellularLocation>
</comment>
<reference evidence="9" key="1">
    <citation type="submission" date="2020-05" db="EMBL/GenBank/DDBJ databases">
        <authorList>
            <person name="Chiriac C."/>
            <person name="Salcher M."/>
            <person name="Ghai R."/>
            <person name="Kavagutti S V."/>
        </authorList>
    </citation>
    <scope>NUCLEOTIDE SEQUENCE</scope>
</reference>
<evidence type="ECO:0000256" key="7">
    <source>
        <dbReference type="ARBA" id="ARBA00023136"/>
    </source>
</evidence>
<dbReference type="EMBL" id="CAEZYQ010000039">
    <property type="protein sequence ID" value="CAB4767536.1"/>
    <property type="molecule type" value="Genomic_DNA"/>
</dbReference>
<evidence type="ECO:0000313" key="9">
    <source>
        <dbReference type="EMBL" id="CAB4767536.1"/>
    </source>
</evidence>
<accession>A0A6J6V7B1</accession>
<keyword evidence="5" id="KW-0283">Flagellar rotation</keyword>
<dbReference type="Pfam" id="PF03748">
    <property type="entry name" value="FliL"/>
    <property type="match status" value="1"/>
</dbReference>
<gene>
    <name evidence="9" type="ORF">UFOPK2761_03182</name>
</gene>
<evidence type="ECO:0000256" key="1">
    <source>
        <dbReference type="ARBA" id="ARBA00004162"/>
    </source>
</evidence>
<evidence type="ECO:0000256" key="8">
    <source>
        <dbReference type="SAM" id="Phobius"/>
    </source>
</evidence>
<dbReference type="GO" id="GO:0005886">
    <property type="term" value="C:plasma membrane"/>
    <property type="evidence" value="ECO:0007669"/>
    <property type="project" value="UniProtKB-SubCell"/>
</dbReference>
<evidence type="ECO:0000256" key="2">
    <source>
        <dbReference type="ARBA" id="ARBA00022475"/>
    </source>
</evidence>
<evidence type="ECO:0000256" key="3">
    <source>
        <dbReference type="ARBA" id="ARBA00022500"/>
    </source>
</evidence>
<keyword evidence="4 8" id="KW-0812">Transmembrane</keyword>
<evidence type="ECO:0000256" key="4">
    <source>
        <dbReference type="ARBA" id="ARBA00022692"/>
    </source>
</evidence>